<dbReference type="WBParaSite" id="RSKR_0000145500.1">
    <property type="protein sequence ID" value="RSKR_0000145500.1"/>
    <property type="gene ID" value="RSKR_0000145500"/>
</dbReference>
<reference evidence="2" key="1">
    <citation type="submission" date="2016-11" db="UniProtKB">
        <authorList>
            <consortium name="WormBaseParasite"/>
        </authorList>
    </citation>
    <scope>IDENTIFICATION</scope>
    <source>
        <strain evidence="2">KR3021</strain>
    </source>
</reference>
<evidence type="ECO:0000313" key="2">
    <source>
        <dbReference type="WBParaSite" id="RSKR_0000145500.1"/>
    </source>
</evidence>
<name>A0AC35TK10_9BILA</name>
<organism evidence="1 2">
    <name type="scientific">Rhabditophanes sp. KR3021</name>
    <dbReference type="NCBI Taxonomy" id="114890"/>
    <lineage>
        <taxon>Eukaryota</taxon>
        <taxon>Metazoa</taxon>
        <taxon>Ecdysozoa</taxon>
        <taxon>Nematoda</taxon>
        <taxon>Chromadorea</taxon>
        <taxon>Rhabditida</taxon>
        <taxon>Tylenchina</taxon>
        <taxon>Panagrolaimomorpha</taxon>
        <taxon>Strongyloidoidea</taxon>
        <taxon>Alloionematidae</taxon>
        <taxon>Rhabditophanes</taxon>
    </lineage>
</organism>
<accession>A0AC35TK10</accession>
<protein>
    <submittedName>
        <fullName evidence="2">G2/mitotic-specific cyclin-B3</fullName>
    </submittedName>
</protein>
<dbReference type="Proteomes" id="UP000095286">
    <property type="component" value="Unplaced"/>
</dbReference>
<evidence type="ECO:0000313" key="1">
    <source>
        <dbReference type="Proteomes" id="UP000095286"/>
    </source>
</evidence>
<sequence length="390" mass="44883">MQLRNRAAAAAGNQQELNPQENKLIVDKKRHAAKDVNEAEPKAKRNALTDLSRQIHNFVIDSSRKDASKKSEVKKPKTGALQPIAESKSSKEIAVAETKKVVKKPAYDFDKECAHDIASNAVFANDIFVYYRSREPLFKVTNYTEKHRDITHEMRMILGDWMVEVQENFELYHETLYLAVKLVDIYLDKVDKVRQEQLQLLGSSAIFVASKFDERSPPLIDDFLYICNESYKRQDLIDMEIHFLQVVGFEALTAPLSYRFLRRYSRVIKSDMQTLTAARYLLESSLLCVEYAPMSESKIAAACLLWALRVKKVGDWDPILEQYSGYSVEEIEPLMMSLNHMVAIRKTFMRKVSTVFEKYSHEIFFRVSLLSPLTDIYEQAGNNIVIPANC</sequence>
<proteinExistence type="predicted"/>